<keyword evidence="4" id="KW-0479">Metal-binding</keyword>
<reference evidence="9" key="1">
    <citation type="journal article" date="2015" name="Nature">
        <title>Complex archaea that bridge the gap between prokaryotes and eukaryotes.</title>
        <authorList>
            <person name="Spang A."/>
            <person name="Saw J.H."/>
            <person name="Jorgensen S.L."/>
            <person name="Zaremba-Niedzwiedzka K."/>
            <person name="Martijn J."/>
            <person name="Lind A.E."/>
            <person name="van Eijk R."/>
            <person name="Schleper C."/>
            <person name="Guy L."/>
            <person name="Ettema T.J."/>
        </authorList>
    </citation>
    <scope>NUCLEOTIDE SEQUENCE</scope>
</reference>
<evidence type="ECO:0000256" key="1">
    <source>
        <dbReference type="ARBA" id="ARBA00001966"/>
    </source>
</evidence>
<accession>A0A0F9IPT9</accession>
<dbReference type="InterPro" id="IPR013785">
    <property type="entry name" value="Aldolase_TIM"/>
</dbReference>
<keyword evidence="3" id="KW-0949">S-adenosyl-L-methionine</keyword>
<dbReference type="GO" id="GO:0016491">
    <property type="term" value="F:oxidoreductase activity"/>
    <property type="evidence" value="ECO:0007669"/>
    <property type="project" value="UniProtKB-KW"/>
</dbReference>
<dbReference type="GO" id="GO:0051539">
    <property type="term" value="F:4 iron, 4 sulfur cluster binding"/>
    <property type="evidence" value="ECO:0007669"/>
    <property type="project" value="UniProtKB-KW"/>
</dbReference>
<dbReference type="InterPro" id="IPR000385">
    <property type="entry name" value="MoaA_NifB_PqqE_Fe-S-bd_CS"/>
</dbReference>
<dbReference type="SUPFAM" id="SSF102114">
    <property type="entry name" value="Radical SAM enzymes"/>
    <property type="match status" value="1"/>
</dbReference>
<name>A0A0F9IPT9_9ZZZZ</name>
<evidence type="ECO:0000313" key="9">
    <source>
        <dbReference type="EMBL" id="KKL89237.1"/>
    </source>
</evidence>
<keyword evidence="6" id="KW-0408">Iron</keyword>
<dbReference type="InterPro" id="IPR007197">
    <property type="entry name" value="rSAM"/>
</dbReference>
<dbReference type="InterPro" id="IPR050377">
    <property type="entry name" value="Radical_SAM_PqqE_MftC-like"/>
</dbReference>
<dbReference type="PANTHER" id="PTHR11228">
    <property type="entry name" value="RADICAL SAM DOMAIN PROTEIN"/>
    <property type="match status" value="1"/>
</dbReference>
<evidence type="ECO:0000256" key="4">
    <source>
        <dbReference type="ARBA" id="ARBA00022723"/>
    </source>
</evidence>
<keyword evidence="2" id="KW-0004">4Fe-4S</keyword>
<dbReference type="SFLD" id="SFLDS00029">
    <property type="entry name" value="Radical_SAM"/>
    <property type="match status" value="1"/>
</dbReference>
<evidence type="ECO:0000256" key="3">
    <source>
        <dbReference type="ARBA" id="ARBA00022691"/>
    </source>
</evidence>
<gene>
    <name evidence="9" type="ORF">LCGC14_1916750</name>
</gene>
<dbReference type="CDD" id="cd01335">
    <property type="entry name" value="Radical_SAM"/>
    <property type="match status" value="1"/>
</dbReference>
<proteinExistence type="predicted"/>
<dbReference type="GO" id="GO:0046872">
    <property type="term" value="F:metal ion binding"/>
    <property type="evidence" value="ECO:0007669"/>
    <property type="project" value="UniProtKB-KW"/>
</dbReference>
<dbReference type="AlphaFoldDB" id="A0A0F9IPT9"/>
<dbReference type="PANTHER" id="PTHR11228:SF7">
    <property type="entry name" value="PQQA PEPTIDE CYCLASE"/>
    <property type="match status" value="1"/>
</dbReference>
<evidence type="ECO:0000256" key="2">
    <source>
        <dbReference type="ARBA" id="ARBA00022485"/>
    </source>
</evidence>
<protein>
    <recommendedName>
        <fullName evidence="8">Radical SAM core domain-containing protein</fullName>
    </recommendedName>
</protein>
<evidence type="ECO:0000256" key="5">
    <source>
        <dbReference type="ARBA" id="ARBA00023002"/>
    </source>
</evidence>
<dbReference type="Gene3D" id="3.20.20.70">
    <property type="entry name" value="Aldolase class I"/>
    <property type="match status" value="1"/>
</dbReference>
<dbReference type="EMBL" id="LAZR01020343">
    <property type="protein sequence ID" value="KKL89237.1"/>
    <property type="molecule type" value="Genomic_DNA"/>
</dbReference>
<evidence type="ECO:0000259" key="8">
    <source>
        <dbReference type="Pfam" id="PF04055"/>
    </source>
</evidence>
<feature type="domain" description="Radical SAM core" evidence="8">
    <location>
        <begin position="34"/>
        <end position="89"/>
    </location>
</feature>
<comment type="cofactor">
    <cofactor evidence="1">
        <name>[4Fe-4S] cluster</name>
        <dbReference type="ChEBI" id="CHEBI:49883"/>
    </cofactor>
</comment>
<evidence type="ECO:0000256" key="6">
    <source>
        <dbReference type="ARBA" id="ARBA00023004"/>
    </source>
</evidence>
<dbReference type="InterPro" id="IPR058240">
    <property type="entry name" value="rSAM_sf"/>
</dbReference>
<keyword evidence="5" id="KW-0560">Oxidoreductase</keyword>
<dbReference type="Pfam" id="PF04055">
    <property type="entry name" value="Radical_SAM"/>
    <property type="match status" value="1"/>
</dbReference>
<organism evidence="9">
    <name type="scientific">marine sediment metagenome</name>
    <dbReference type="NCBI Taxonomy" id="412755"/>
    <lineage>
        <taxon>unclassified sequences</taxon>
        <taxon>metagenomes</taxon>
        <taxon>ecological metagenomes</taxon>
    </lineage>
</organism>
<comment type="caution">
    <text evidence="9">The sequence shown here is derived from an EMBL/GenBank/DDBJ whole genome shotgun (WGS) entry which is preliminary data.</text>
</comment>
<sequence>MRIVCWKILQLNYLDCLELADMVELNAPFFVGVQITGRCNLSCRYCYAARLPRIDLPLMEGERLFREMKENDVFQIIIEGGEPFLHPNLRE</sequence>
<feature type="non-terminal residue" evidence="9">
    <location>
        <position position="91"/>
    </location>
</feature>
<keyword evidence="7" id="KW-0411">Iron-sulfur</keyword>
<evidence type="ECO:0000256" key="7">
    <source>
        <dbReference type="ARBA" id="ARBA00023014"/>
    </source>
</evidence>
<dbReference type="PROSITE" id="PS01305">
    <property type="entry name" value="MOAA_NIFB_PQQE"/>
    <property type="match status" value="1"/>
</dbReference>